<keyword evidence="3" id="KW-0597">Phosphoprotein</keyword>
<dbReference type="SUPFAM" id="SSF55874">
    <property type="entry name" value="ATPase domain of HSP90 chaperone/DNA topoisomerase II/histidine kinase"/>
    <property type="match status" value="1"/>
</dbReference>
<gene>
    <name evidence="11" type="ORF">HBA54_26935</name>
</gene>
<feature type="coiled-coil region" evidence="7">
    <location>
        <begin position="66"/>
        <end position="93"/>
    </location>
</feature>
<name>A0A967F3C2_9PROT</name>
<dbReference type="Gene3D" id="1.10.287.130">
    <property type="match status" value="1"/>
</dbReference>
<dbReference type="PROSITE" id="PS50109">
    <property type="entry name" value="HIS_KIN"/>
    <property type="match status" value="1"/>
</dbReference>
<evidence type="ECO:0000259" key="10">
    <source>
        <dbReference type="PROSITE" id="PS50109"/>
    </source>
</evidence>
<feature type="transmembrane region" description="Helical" evidence="9">
    <location>
        <begin position="12"/>
        <end position="33"/>
    </location>
</feature>
<dbReference type="SMART" id="SM00387">
    <property type="entry name" value="HATPase_c"/>
    <property type="match status" value="1"/>
</dbReference>
<dbReference type="Proteomes" id="UP000761264">
    <property type="component" value="Unassembled WGS sequence"/>
</dbReference>
<dbReference type="SUPFAM" id="SSF47384">
    <property type="entry name" value="Homodimeric domain of signal transducing histidine kinase"/>
    <property type="match status" value="1"/>
</dbReference>
<dbReference type="RefSeq" id="WP_167231240.1">
    <property type="nucleotide sequence ID" value="NZ_JAAQPH010000036.1"/>
</dbReference>
<proteinExistence type="predicted"/>
<comment type="catalytic activity">
    <reaction evidence="1">
        <text>ATP + protein L-histidine = ADP + protein N-phospho-L-histidine.</text>
        <dbReference type="EC" id="2.7.13.3"/>
    </reaction>
</comment>
<dbReference type="InterPro" id="IPR004358">
    <property type="entry name" value="Sig_transdc_His_kin-like_C"/>
</dbReference>
<evidence type="ECO:0000256" key="6">
    <source>
        <dbReference type="ARBA" id="ARBA00023012"/>
    </source>
</evidence>
<feature type="domain" description="Histidine kinase" evidence="10">
    <location>
        <begin position="103"/>
        <end position="322"/>
    </location>
</feature>
<dbReference type="Gene3D" id="3.30.565.10">
    <property type="entry name" value="Histidine kinase-like ATPase, C-terminal domain"/>
    <property type="match status" value="1"/>
</dbReference>
<evidence type="ECO:0000313" key="11">
    <source>
        <dbReference type="EMBL" id="NIA72232.1"/>
    </source>
</evidence>
<keyword evidence="6" id="KW-0902">Two-component regulatory system</keyword>
<keyword evidence="9" id="KW-0812">Transmembrane</keyword>
<keyword evidence="5" id="KW-0418">Kinase</keyword>
<accession>A0A967F3C2</accession>
<dbReference type="InterPro" id="IPR003594">
    <property type="entry name" value="HATPase_dom"/>
</dbReference>
<evidence type="ECO:0000256" key="8">
    <source>
        <dbReference type="SAM" id="MobiDB-lite"/>
    </source>
</evidence>
<reference evidence="11" key="1">
    <citation type="submission" date="2020-03" db="EMBL/GenBank/DDBJ databases">
        <title>Genome of Pelagibius litoralis DSM 21314T.</title>
        <authorList>
            <person name="Wang G."/>
        </authorList>
    </citation>
    <scope>NUCLEOTIDE SEQUENCE</scope>
    <source>
        <strain evidence="11">DSM 21314</strain>
    </source>
</reference>
<dbReference type="CDD" id="cd00082">
    <property type="entry name" value="HisKA"/>
    <property type="match status" value="1"/>
</dbReference>
<dbReference type="EC" id="2.7.13.3" evidence="2"/>
<evidence type="ECO:0000313" key="12">
    <source>
        <dbReference type="Proteomes" id="UP000761264"/>
    </source>
</evidence>
<keyword evidence="9" id="KW-1133">Transmembrane helix</keyword>
<dbReference type="InterPro" id="IPR036890">
    <property type="entry name" value="HATPase_C_sf"/>
</dbReference>
<keyword evidence="7" id="KW-0175">Coiled coil</keyword>
<evidence type="ECO:0000256" key="1">
    <source>
        <dbReference type="ARBA" id="ARBA00000085"/>
    </source>
</evidence>
<dbReference type="PANTHER" id="PTHR43711">
    <property type="entry name" value="TWO-COMPONENT HISTIDINE KINASE"/>
    <property type="match status" value="1"/>
</dbReference>
<evidence type="ECO:0000256" key="3">
    <source>
        <dbReference type="ARBA" id="ARBA00022553"/>
    </source>
</evidence>
<dbReference type="AlphaFoldDB" id="A0A967F3C2"/>
<dbReference type="InterPro" id="IPR003661">
    <property type="entry name" value="HisK_dim/P_dom"/>
</dbReference>
<dbReference type="Pfam" id="PF02518">
    <property type="entry name" value="HATPase_c"/>
    <property type="match status" value="1"/>
</dbReference>
<dbReference type="EMBL" id="JAAQPH010000036">
    <property type="protein sequence ID" value="NIA72232.1"/>
    <property type="molecule type" value="Genomic_DNA"/>
</dbReference>
<dbReference type="PANTHER" id="PTHR43711:SF26">
    <property type="entry name" value="SENSOR HISTIDINE KINASE RCSC"/>
    <property type="match status" value="1"/>
</dbReference>
<sequence length="347" mass="37398">MTQLPMELPQAWIALLGGGLAVLALLVAAQLVLSLRQARQIRDLAVRQTPAGDTPEQGVLTAQKAVEGAESEMEETLESLSQARDRANRADRANQAKSTFLTMMSHELRTPLSAIIGFAEMIEQQAMGPIGNEKYCHYATDIRESGRHVLDIVNDILDLSKVESGRETLREQDIPADLLFDGVRMIVEGLAEEAGVTLTFDYPESLPAIRADKRRLTQVLVNLLSNAVKFTPRDGRVSLRCWATEGSGIVFQAIDNGVGIARADIPLALSVFGQVENDCKPQGTGLGLPLAKALVELHGGTLDLQSELDEGTTVTLRLPAYRIVAQPATQAPSETSEEEALPQAAAG</sequence>
<dbReference type="SMART" id="SM00388">
    <property type="entry name" value="HisKA"/>
    <property type="match status" value="1"/>
</dbReference>
<protein>
    <recommendedName>
        <fullName evidence="2">histidine kinase</fullName>
        <ecNumber evidence="2">2.7.13.3</ecNumber>
    </recommendedName>
</protein>
<dbReference type="PRINTS" id="PR00344">
    <property type="entry name" value="BCTRLSENSOR"/>
</dbReference>
<keyword evidence="4" id="KW-0808">Transferase</keyword>
<evidence type="ECO:0000256" key="9">
    <source>
        <dbReference type="SAM" id="Phobius"/>
    </source>
</evidence>
<dbReference type="Pfam" id="PF00512">
    <property type="entry name" value="HisKA"/>
    <property type="match status" value="1"/>
</dbReference>
<keyword evidence="9" id="KW-0472">Membrane</keyword>
<evidence type="ECO:0000256" key="7">
    <source>
        <dbReference type="SAM" id="Coils"/>
    </source>
</evidence>
<dbReference type="InterPro" id="IPR036097">
    <property type="entry name" value="HisK_dim/P_sf"/>
</dbReference>
<organism evidence="11 12">
    <name type="scientific">Pelagibius litoralis</name>
    <dbReference type="NCBI Taxonomy" id="374515"/>
    <lineage>
        <taxon>Bacteria</taxon>
        <taxon>Pseudomonadati</taxon>
        <taxon>Pseudomonadota</taxon>
        <taxon>Alphaproteobacteria</taxon>
        <taxon>Rhodospirillales</taxon>
        <taxon>Rhodovibrionaceae</taxon>
        <taxon>Pelagibius</taxon>
    </lineage>
</organism>
<keyword evidence="12" id="KW-1185">Reference proteome</keyword>
<dbReference type="InterPro" id="IPR050736">
    <property type="entry name" value="Sensor_HK_Regulatory"/>
</dbReference>
<evidence type="ECO:0000256" key="4">
    <source>
        <dbReference type="ARBA" id="ARBA00022679"/>
    </source>
</evidence>
<evidence type="ECO:0000256" key="5">
    <source>
        <dbReference type="ARBA" id="ARBA00022777"/>
    </source>
</evidence>
<comment type="caution">
    <text evidence="11">The sequence shown here is derived from an EMBL/GenBank/DDBJ whole genome shotgun (WGS) entry which is preliminary data.</text>
</comment>
<dbReference type="GO" id="GO:0000155">
    <property type="term" value="F:phosphorelay sensor kinase activity"/>
    <property type="evidence" value="ECO:0007669"/>
    <property type="project" value="InterPro"/>
</dbReference>
<feature type="region of interest" description="Disordered" evidence="8">
    <location>
        <begin position="327"/>
        <end position="347"/>
    </location>
</feature>
<evidence type="ECO:0000256" key="2">
    <source>
        <dbReference type="ARBA" id="ARBA00012438"/>
    </source>
</evidence>
<dbReference type="InterPro" id="IPR005467">
    <property type="entry name" value="His_kinase_dom"/>
</dbReference>